<name>Q2RSU1_RHORT</name>
<evidence type="ECO:0000259" key="5">
    <source>
        <dbReference type="PROSITE" id="PS50931"/>
    </source>
</evidence>
<dbReference type="PANTHER" id="PTHR30346:SF28">
    <property type="entry name" value="HTH-TYPE TRANSCRIPTIONAL REGULATOR CYNR"/>
    <property type="match status" value="1"/>
</dbReference>
<dbReference type="FunFam" id="1.10.10.10:FF:000001">
    <property type="entry name" value="LysR family transcriptional regulator"/>
    <property type="match status" value="1"/>
</dbReference>
<proteinExistence type="inferred from homology"/>
<dbReference type="GO" id="GO:0032993">
    <property type="term" value="C:protein-DNA complex"/>
    <property type="evidence" value="ECO:0007669"/>
    <property type="project" value="TreeGrafter"/>
</dbReference>
<feature type="domain" description="HTH lysR-type" evidence="5">
    <location>
        <begin position="1"/>
        <end position="58"/>
    </location>
</feature>
<keyword evidence="3" id="KW-0238">DNA-binding</keyword>
<dbReference type="PATRIC" id="fig|269796.9.peg.2088"/>
<gene>
    <name evidence="6" type="ordered locus">Rru_A2004</name>
</gene>
<organism evidence="6 7">
    <name type="scientific">Rhodospirillum rubrum (strain ATCC 11170 / ATH 1.1.1 / DSM 467 / LMG 4362 / NCIMB 8255 / S1)</name>
    <dbReference type="NCBI Taxonomy" id="269796"/>
    <lineage>
        <taxon>Bacteria</taxon>
        <taxon>Pseudomonadati</taxon>
        <taxon>Pseudomonadota</taxon>
        <taxon>Alphaproteobacteria</taxon>
        <taxon>Rhodospirillales</taxon>
        <taxon>Rhodospirillaceae</taxon>
        <taxon>Rhodospirillum</taxon>
    </lineage>
</organism>
<dbReference type="PANTHER" id="PTHR30346">
    <property type="entry name" value="TRANSCRIPTIONAL DUAL REGULATOR HCAR-RELATED"/>
    <property type="match status" value="1"/>
</dbReference>
<keyword evidence="4" id="KW-0804">Transcription</keyword>
<evidence type="ECO:0000313" key="7">
    <source>
        <dbReference type="Proteomes" id="UP000001929"/>
    </source>
</evidence>
<evidence type="ECO:0000256" key="2">
    <source>
        <dbReference type="ARBA" id="ARBA00023015"/>
    </source>
</evidence>
<dbReference type="Pfam" id="PF00126">
    <property type="entry name" value="HTH_1"/>
    <property type="match status" value="1"/>
</dbReference>
<reference evidence="6 7" key="1">
    <citation type="journal article" date="2011" name="Stand. Genomic Sci.">
        <title>Complete genome sequence of Rhodospirillum rubrum type strain (S1).</title>
        <authorList>
            <person name="Munk A.C."/>
            <person name="Copeland A."/>
            <person name="Lucas S."/>
            <person name="Lapidus A."/>
            <person name="Del Rio T.G."/>
            <person name="Barry K."/>
            <person name="Detter J.C."/>
            <person name="Hammon N."/>
            <person name="Israni S."/>
            <person name="Pitluck S."/>
            <person name="Brettin T."/>
            <person name="Bruce D."/>
            <person name="Han C."/>
            <person name="Tapia R."/>
            <person name="Gilna P."/>
            <person name="Schmutz J."/>
            <person name="Larimer F."/>
            <person name="Land M."/>
            <person name="Kyrpides N.C."/>
            <person name="Mavromatis K."/>
            <person name="Richardson P."/>
            <person name="Rohde M."/>
            <person name="Goker M."/>
            <person name="Klenk H.P."/>
            <person name="Zhang Y."/>
            <person name="Roberts G.P."/>
            <person name="Reslewic S."/>
            <person name="Schwartz D.C."/>
        </authorList>
    </citation>
    <scope>NUCLEOTIDE SEQUENCE [LARGE SCALE GENOMIC DNA]</scope>
    <source>
        <strain evidence="7">ATCC 11170 / ATH 1.1.1 / DSM 467 / LMG 4362 / NCIMB 8255 / S1</strain>
    </source>
</reference>
<evidence type="ECO:0000313" key="6">
    <source>
        <dbReference type="EMBL" id="ABC22804.1"/>
    </source>
</evidence>
<sequence>MDLRQMRYFLAVVDAGSFSAAARALRVAQPALSQSLKRLEDEVGAALLHRLPRGTLPTEEGLLLAAEGRRLLAEWDGLGGLLRARRDDPAGDLAIGIPTSLGPVVSLAVARLVARRLPKVRLRLIEGLSGHIMGWLRDGTLDLGLVFNGETGGDLGVEPLASECLALIAPAASSLPTPIPLNAAAALPLILPGPPHGLRDEVERAFASRGLVAKVCLEIDALDPINTLVAEGFGYSILSPRVALQSTGAALVRVIPIIDPPITRRIGLAQARLRPPSIALRHALPLLRPLIGRLVRDGAGVGLE</sequence>
<dbReference type="RefSeq" id="WP_011389757.1">
    <property type="nucleotide sequence ID" value="NC_007643.1"/>
</dbReference>
<dbReference type="AlphaFoldDB" id="Q2RSU1"/>
<evidence type="ECO:0000256" key="3">
    <source>
        <dbReference type="ARBA" id="ARBA00023125"/>
    </source>
</evidence>
<dbReference type="KEGG" id="rru:Rru_A2004"/>
<dbReference type="Pfam" id="PF03466">
    <property type="entry name" value="LysR_substrate"/>
    <property type="match status" value="1"/>
</dbReference>
<accession>Q2RSU1</accession>
<dbReference type="Gene3D" id="1.10.10.10">
    <property type="entry name" value="Winged helix-like DNA-binding domain superfamily/Winged helix DNA-binding domain"/>
    <property type="match status" value="1"/>
</dbReference>
<dbReference type="EMBL" id="CP000230">
    <property type="protein sequence ID" value="ABC22804.1"/>
    <property type="molecule type" value="Genomic_DNA"/>
</dbReference>
<dbReference type="eggNOG" id="COG0583">
    <property type="taxonomic scope" value="Bacteria"/>
</dbReference>
<dbReference type="InterPro" id="IPR000847">
    <property type="entry name" value="LysR_HTH_N"/>
</dbReference>
<dbReference type="PRINTS" id="PR00039">
    <property type="entry name" value="HTHLYSR"/>
</dbReference>
<dbReference type="EnsemblBacteria" id="ABC22804">
    <property type="protein sequence ID" value="ABC22804"/>
    <property type="gene ID" value="Rru_A2004"/>
</dbReference>
<dbReference type="Proteomes" id="UP000001929">
    <property type="component" value="Chromosome"/>
</dbReference>
<dbReference type="InterPro" id="IPR005119">
    <property type="entry name" value="LysR_subst-bd"/>
</dbReference>
<keyword evidence="7" id="KW-1185">Reference proteome</keyword>
<dbReference type="PhylomeDB" id="Q2RSU1"/>
<dbReference type="SUPFAM" id="SSF53850">
    <property type="entry name" value="Periplasmic binding protein-like II"/>
    <property type="match status" value="1"/>
</dbReference>
<dbReference type="STRING" id="269796.Rru_A2004"/>
<comment type="similarity">
    <text evidence="1">Belongs to the LysR transcriptional regulatory family.</text>
</comment>
<evidence type="ECO:0000256" key="1">
    <source>
        <dbReference type="ARBA" id="ARBA00009437"/>
    </source>
</evidence>
<evidence type="ECO:0000256" key="4">
    <source>
        <dbReference type="ARBA" id="ARBA00023163"/>
    </source>
</evidence>
<dbReference type="InterPro" id="IPR036388">
    <property type="entry name" value="WH-like_DNA-bd_sf"/>
</dbReference>
<protein>
    <submittedName>
        <fullName evidence="6">Transcriptional regulator, LysR family</fullName>
    </submittedName>
</protein>
<dbReference type="PROSITE" id="PS50931">
    <property type="entry name" value="HTH_LYSR"/>
    <property type="match status" value="1"/>
</dbReference>
<dbReference type="HOGENOM" id="CLU_039613_6_5_5"/>
<keyword evidence="2" id="KW-0805">Transcription regulation</keyword>
<dbReference type="GO" id="GO:0003677">
    <property type="term" value="F:DNA binding"/>
    <property type="evidence" value="ECO:0007669"/>
    <property type="project" value="UniProtKB-KW"/>
</dbReference>
<dbReference type="SUPFAM" id="SSF46785">
    <property type="entry name" value="Winged helix' DNA-binding domain"/>
    <property type="match status" value="1"/>
</dbReference>
<dbReference type="InterPro" id="IPR036390">
    <property type="entry name" value="WH_DNA-bd_sf"/>
</dbReference>
<dbReference type="GO" id="GO:0003700">
    <property type="term" value="F:DNA-binding transcription factor activity"/>
    <property type="evidence" value="ECO:0007669"/>
    <property type="project" value="InterPro"/>
</dbReference>
<dbReference type="Gene3D" id="3.40.190.290">
    <property type="match status" value="1"/>
</dbReference>